<dbReference type="VEuPathDB" id="TriTrypDB:TcCLB.508965.39"/>
<feature type="compositionally biased region" description="Polar residues" evidence="1">
    <location>
        <begin position="356"/>
        <end position="370"/>
    </location>
</feature>
<accession>A0A2V2WBA8</accession>
<dbReference type="OrthoDB" id="248619at2759"/>
<dbReference type="VEuPathDB" id="TriTrypDB:TcG_01452"/>
<feature type="region of interest" description="Disordered" evidence="1">
    <location>
        <begin position="537"/>
        <end position="608"/>
    </location>
</feature>
<dbReference type="AlphaFoldDB" id="A0A2V2WBA8"/>
<reference evidence="2 3" key="1">
    <citation type="journal article" date="2018" name="Microb. Genom.">
        <title>Expanding an expanded genome: long-read sequencing of Trypanosoma cruzi.</title>
        <authorList>
            <person name="Berna L."/>
            <person name="Rodriguez M."/>
            <person name="Chiribao M.L."/>
            <person name="Parodi-Talice A."/>
            <person name="Pita S."/>
            <person name="Rijo G."/>
            <person name="Alvarez-Valin F."/>
            <person name="Robello C."/>
        </authorList>
    </citation>
    <scope>NUCLEOTIDE SEQUENCE [LARGE SCALE GENOMIC DNA]</scope>
    <source>
        <strain evidence="2 3">TCC</strain>
    </source>
</reference>
<evidence type="ECO:0000256" key="1">
    <source>
        <dbReference type="SAM" id="MobiDB-lite"/>
    </source>
</evidence>
<dbReference type="VEuPathDB" id="TriTrypDB:C4B63_44g130"/>
<feature type="compositionally biased region" description="Basic and acidic residues" evidence="1">
    <location>
        <begin position="562"/>
        <end position="574"/>
    </location>
</feature>
<dbReference type="VEuPathDB" id="TriTrypDB:TCDM_04860"/>
<feature type="region of interest" description="Disordered" evidence="1">
    <location>
        <begin position="65"/>
        <end position="94"/>
    </location>
</feature>
<dbReference type="Proteomes" id="UP000246078">
    <property type="component" value="Unassembled WGS sequence"/>
</dbReference>
<dbReference type="VEuPathDB" id="TriTrypDB:TCSYLVIO_002924"/>
<dbReference type="VEuPathDB" id="TriTrypDB:C3747_141g36"/>
<feature type="region of interest" description="Disordered" evidence="1">
    <location>
        <begin position="117"/>
        <end position="147"/>
    </location>
</feature>
<dbReference type="OMA" id="NENMNAC"/>
<sequence>MLDDACTEQKQLALKWMVSHAAPSLSSVVRCSDVRSTPAAAAASSSNLSDCYGGAAHRLTQSLLRRGTQRGVPLNSKAESPTSATGPSRSFRREVTDVLPATTISFEKELPAKKRVLRRSASGGMQISASLSSSRPPPPAAGFSRTFSQRVSGSDTCLFVERSLLRSSGELRRVIGTPSMGRRVSFSEGTAHAASRRWNESGRKSRAILDSHPSSCDVSTTAAPRTPLKRLESAPILQGKPSLTKTEEGASISPLRLCVGAAVGSSGQKPFIRQMTRRGSGCLVMPSLALRNTGGKLSLATTPSPMYIIKKHAFEFKGARESNASTKTCVPSTSAPQGMARTTAREGTEGDKDSNSQKLFHQPQRNNKYNQKQSQQQQLLKTTSVFARSNTTYVSPVAKGSSTNATRNGSAGVPFARQVSQLCLMVLQERDRRLERQKPMREKEASEAKPKGGEDEAKLRQPSRSMDILSSSVVSLPFRSCFEEVEAEERTGSPGEVLKCVRTVLEKRGVPRMQDSDSSMKLTGNSNENMNACGVSSSIRSSGASTTVRSGDGATHKFAARKSGEKVEEVKTGGKMDSNVCYESPTDGEKQEKEREAVEEEEEEDDDRWWDAEEDPWWCFNVLWCRSSESLPPLPDFVPSLNLSLLRIPDEFTARTTKYAIPMPTPVTICGENGVRAGGKFRESLQCVSNNFTDTSDALAGGRGAERELNQSLRKLRIQLLLLETHERRSRRMVSQDETAAWKAINKKCGLDLLKHRRR</sequence>
<proteinExistence type="predicted"/>
<dbReference type="VEuPathDB" id="TriTrypDB:TcBrA4_0033420"/>
<feature type="region of interest" description="Disordered" evidence="1">
    <location>
        <begin position="433"/>
        <end position="464"/>
    </location>
</feature>
<evidence type="ECO:0000313" key="2">
    <source>
        <dbReference type="EMBL" id="PWV04909.1"/>
    </source>
</evidence>
<feature type="compositionally biased region" description="Basic and acidic residues" evidence="1">
    <location>
        <begin position="343"/>
        <end position="355"/>
    </location>
</feature>
<name>A0A2V2WBA8_TRYCR</name>
<feature type="compositionally biased region" description="Acidic residues" evidence="1">
    <location>
        <begin position="597"/>
        <end position="608"/>
    </location>
</feature>
<feature type="compositionally biased region" description="Polar residues" evidence="1">
    <location>
        <begin position="322"/>
        <end position="336"/>
    </location>
</feature>
<organism evidence="2 3">
    <name type="scientific">Trypanosoma cruzi</name>
    <dbReference type="NCBI Taxonomy" id="5693"/>
    <lineage>
        <taxon>Eukaryota</taxon>
        <taxon>Discoba</taxon>
        <taxon>Euglenozoa</taxon>
        <taxon>Kinetoplastea</taxon>
        <taxon>Metakinetoplastina</taxon>
        <taxon>Trypanosomatida</taxon>
        <taxon>Trypanosomatidae</taxon>
        <taxon>Trypanosoma</taxon>
        <taxon>Schizotrypanum</taxon>
    </lineage>
</organism>
<gene>
    <name evidence="2" type="ORF">C3747_141g36</name>
</gene>
<dbReference type="VEuPathDB" id="TriTrypDB:BCY84_21679"/>
<dbReference type="VEuPathDB" id="TriTrypDB:TcCLB.509007.80"/>
<evidence type="ECO:0000313" key="3">
    <source>
        <dbReference type="Proteomes" id="UP000246078"/>
    </source>
</evidence>
<dbReference type="EMBL" id="PRFC01000141">
    <property type="protein sequence ID" value="PWV04909.1"/>
    <property type="molecule type" value="Genomic_DNA"/>
</dbReference>
<dbReference type="VEuPathDB" id="TriTrypDB:TcYC6_0106550"/>
<feature type="region of interest" description="Disordered" evidence="1">
    <location>
        <begin position="320"/>
        <end position="379"/>
    </location>
</feature>
<protein>
    <submittedName>
        <fullName evidence="2">Uncharacterized protein</fullName>
    </submittedName>
</protein>
<feature type="compositionally biased region" description="Basic and acidic residues" evidence="1">
    <location>
        <begin position="587"/>
        <end position="596"/>
    </location>
</feature>
<comment type="caution">
    <text evidence="2">The sequence shown here is derived from an EMBL/GenBank/DDBJ whole genome shotgun (WGS) entry which is preliminary data.</text>
</comment>
<dbReference type="VEuPathDB" id="TriTrypDB:TcCL_NonESM04810"/>
<feature type="compositionally biased region" description="Polar residues" evidence="1">
    <location>
        <begin position="77"/>
        <end position="88"/>
    </location>
</feature>
<feature type="compositionally biased region" description="Basic and acidic residues" evidence="1">
    <location>
        <begin position="433"/>
        <end position="459"/>
    </location>
</feature>
<dbReference type="VEuPathDB" id="TriTrypDB:Tc_MARK_6451"/>